<evidence type="ECO:0000313" key="1">
    <source>
        <dbReference type="EMBL" id="ABP60035.1"/>
    </source>
</evidence>
<dbReference type="EMBL" id="CP000653">
    <property type="protein sequence ID" value="ABP60035.1"/>
    <property type="molecule type" value="Genomic_DNA"/>
</dbReference>
<proteinExistence type="predicted"/>
<organism evidence="1 2">
    <name type="scientific">Enterobacter sp. (strain 638)</name>
    <dbReference type="NCBI Taxonomy" id="399742"/>
    <lineage>
        <taxon>Bacteria</taxon>
        <taxon>Pseudomonadati</taxon>
        <taxon>Pseudomonadota</taxon>
        <taxon>Gammaproteobacteria</taxon>
        <taxon>Enterobacterales</taxon>
        <taxon>Enterobacteriaceae</taxon>
        <taxon>Enterobacter</taxon>
    </lineage>
</organism>
<name>A0A9J9GFC2_ENT38</name>
<accession>A0A9J9GFC2</accession>
<dbReference type="Proteomes" id="UP000000230">
    <property type="component" value="Chromosome"/>
</dbReference>
<dbReference type="AlphaFoldDB" id="A0A9J9GFC2"/>
<sequence>MDNNAIPTSDLKERGLSLDIKRLASELVVLQRVNVQKGKAQDKHGLDDLTRKDVYFSEAEHPNISTIIDDGDGQVLFVTKYAPVDGNDAHAMLTCIKNKEKRAYYVMARNKLKPVFSQCITPAQDYRFTNK</sequence>
<reference evidence="2" key="1">
    <citation type="journal article" date="2010" name="PLoS Genet.">
        <title>Genome sequence of the plant growth promoting endophytic bacterium Enterobacter sp. 638.</title>
        <authorList>
            <person name="Taghavi S."/>
            <person name="van der Lelie D."/>
            <person name="Hoffman A."/>
            <person name="Zhang Y.B."/>
            <person name="Walla M.D."/>
            <person name="Vangronsveld J."/>
            <person name="Newman L."/>
            <person name="Monchy S."/>
        </authorList>
    </citation>
    <scope>NUCLEOTIDE SEQUENCE [LARGE SCALE GENOMIC DNA]</scope>
    <source>
        <strain evidence="2">638</strain>
    </source>
</reference>
<protein>
    <submittedName>
        <fullName evidence="1">Uncharacterized protein</fullName>
    </submittedName>
</protein>
<evidence type="ECO:0000313" key="2">
    <source>
        <dbReference type="Proteomes" id="UP000000230"/>
    </source>
</evidence>
<gene>
    <name evidence="1" type="ordered locus">Ent638_1354</name>
</gene>
<keyword evidence="2" id="KW-1185">Reference proteome</keyword>
<dbReference type="KEGG" id="ent:Ent638_1354"/>